<dbReference type="AlphaFoldDB" id="A0A292PMH0"/>
<organism evidence="1 2">
    <name type="scientific">Tuber aestivum</name>
    <name type="common">summer truffle</name>
    <dbReference type="NCBI Taxonomy" id="59557"/>
    <lineage>
        <taxon>Eukaryota</taxon>
        <taxon>Fungi</taxon>
        <taxon>Dikarya</taxon>
        <taxon>Ascomycota</taxon>
        <taxon>Pezizomycotina</taxon>
        <taxon>Pezizomycetes</taxon>
        <taxon>Pezizales</taxon>
        <taxon>Tuberaceae</taxon>
        <taxon>Tuber</taxon>
    </lineage>
</organism>
<evidence type="ECO:0000313" key="1">
    <source>
        <dbReference type="EMBL" id="CUS07680.1"/>
    </source>
</evidence>
<dbReference type="Proteomes" id="UP001412239">
    <property type="component" value="Unassembled WGS sequence"/>
</dbReference>
<proteinExistence type="predicted"/>
<keyword evidence="2" id="KW-1185">Reference proteome</keyword>
<name>A0A292PMH0_9PEZI</name>
<accession>A0A292PMH0</accession>
<gene>
    <name evidence="1" type="ORF">GSTUAT00008227001</name>
</gene>
<evidence type="ECO:0000313" key="2">
    <source>
        <dbReference type="Proteomes" id="UP001412239"/>
    </source>
</evidence>
<reference evidence="1" key="1">
    <citation type="submission" date="2015-10" db="EMBL/GenBank/DDBJ databases">
        <authorList>
            <person name="Regsiter A."/>
            <person name="william w."/>
        </authorList>
    </citation>
    <scope>NUCLEOTIDE SEQUENCE</scope>
    <source>
        <strain evidence="1">Montdore</strain>
    </source>
</reference>
<dbReference type="EMBL" id="LN891182">
    <property type="protein sequence ID" value="CUS07680.1"/>
    <property type="molecule type" value="Genomic_DNA"/>
</dbReference>
<sequence length="115" mass="12550">MSPDLGLAMSSWHPGAATYTNEGIFALAFHTVLYCTSTRVPVKPVEWLVTPTPLPNRTRDYLATKSRVPSPLSGKVKALSTSTGIPLRVSAKTVTLSSHRAYTKLHRGELSVPRF</sequence>
<protein>
    <submittedName>
        <fullName evidence="1">Uncharacterized protein</fullName>
    </submittedName>
</protein>